<organism evidence="9 10">
    <name type="scientific">Lentibacillus kapialis</name>
    <dbReference type="NCBI Taxonomy" id="340214"/>
    <lineage>
        <taxon>Bacteria</taxon>
        <taxon>Bacillati</taxon>
        <taxon>Bacillota</taxon>
        <taxon>Bacilli</taxon>
        <taxon>Bacillales</taxon>
        <taxon>Bacillaceae</taxon>
        <taxon>Lentibacillus</taxon>
    </lineage>
</organism>
<comment type="subcellular location">
    <subcellularLocation>
        <location evidence="1 7">Cell membrane</location>
        <topology evidence="1 7">Multi-pass membrane protein</topology>
    </subcellularLocation>
</comment>
<gene>
    <name evidence="9" type="ORF">GCM10007063_31150</name>
</gene>
<dbReference type="CDD" id="cd06261">
    <property type="entry name" value="TM_PBP2"/>
    <property type="match status" value="1"/>
</dbReference>
<dbReference type="PANTHER" id="PTHR30193:SF37">
    <property type="entry name" value="INNER MEMBRANE ABC TRANSPORTER PERMEASE PROTEIN YCJO"/>
    <property type="match status" value="1"/>
</dbReference>
<name>A0A917Q1Z1_9BACI</name>
<dbReference type="SUPFAM" id="SSF161098">
    <property type="entry name" value="MetI-like"/>
    <property type="match status" value="1"/>
</dbReference>
<feature type="transmembrane region" description="Helical" evidence="7">
    <location>
        <begin position="162"/>
        <end position="187"/>
    </location>
</feature>
<dbReference type="GO" id="GO:0005886">
    <property type="term" value="C:plasma membrane"/>
    <property type="evidence" value="ECO:0007669"/>
    <property type="project" value="UniProtKB-SubCell"/>
</dbReference>
<dbReference type="AlphaFoldDB" id="A0A917Q1Z1"/>
<dbReference type="InterPro" id="IPR000515">
    <property type="entry name" value="MetI-like"/>
</dbReference>
<keyword evidence="3" id="KW-1003">Cell membrane</keyword>
<evidence type="ECO:0000256" key="3">
    <source>
        <dbReference type="ARBA" id="ARBA00022475"/>
    </source>
</evidence>
<accession>A0A917Q1Z1</accession>
<dbReference type="PANTHER" id="PTHR30193">
    <property type="entry name" value="ABC TRANSPORTER PERMEASE PROTEIN"/>
    <property type="match status" value="1"/>
</dbReference>
<dbReference type="InterPro" id="IPR035906">
    <property type="entry name" value="MetI-like_sf"/>
</dbReference>
<dbReference type="Gene3D" id="1.10.3720.10">
    <property type="entry name" value="MetI-like"/>
    <property type="match status" value="1"/>
</dbReference>
<feature type="transmembrane region" description="Helical" evidence="7">
    <location>
        <begin position="268"/>
        <end position="290"/>
    </location>
</feature>
<comment type="similarity">
    <text evidence="7">Belongs to the binding-protein-dependent transport system permease family.</text>
</comment>
<dbReference type="Pfam" id="PF00528">
    <property type="entry name" value="BPD_transp_1"/>
    <property type="match status" value="1"/>
</dbReference>
<proteinExistence type="inferred from homology"/>
<evidence type="ECO:0000256" key="7">
    <source>
        <dbReference type="RuleBase" id="RU363032"/>
    </source>
</evidence>
<evidence type="ECO:0000259" key="8">
    <source>
        <dbReference type="PROSITE" id="PS50928"/>
    </source>
</evidence>
<feature type="transmembrane region" description="Helical" evidence="7">
    <location>
        <begin position="114"/>
        <end position="135"/>
    </location>
</feature>
<keyword evidence="2 7" id="KW-0813">Transport</keyword>
<feature type="domain" description="ABC transmembrane type-1" evidence="8">
    <location>
        <begin position="77"/>
        <end position="289"/>
    </location>
</feature>
<dbReference type="PROSITE" id="PS50928">
    <property type="entry name" value="ABC_TM1"/>
    <property type="match status" value="1"/>
</dbReference>
<keyword evidence="10" id="KW-1185">Reference proteome</keyword>
<reference evidence="9" key="1">
    <citation type="journal article" date="2014" name="Int. J. Syst. Evol. Microbiol.">
        <title>Complete genome sequence of Corynebacterium casei LMG S-19264T (=DSM 44701T), isolated from a smear-ripened cheese.</title>
        <authorList>
            <consortium name="US DOE Joint Genome Institute (JGI-PGF)"/>
            <person name="Walter F."/>
            <person name="Albersmeier A."/>
            <person name="Kalinowski J."/>
            <person name="Ruckert C."/>
        </authorList>
    </citation>
    <scope>NUCLEOTIDE SEQUENCE</scope>
    <source>
        <strain evidence="9">JCM 12580</strain>
    </source>
</reference>
<comment type="caution">
    <text evidence="9">The sequence shown here is derived from an EMBL/GenBank/DDBJ whole genome shotgun (WGS) entry which is preliminary data.</text>
</comment>
<reference evidence="9" key="2">
    <citation type="submission" date="2020-09" db="EMBL/GenBank/DDBJ databases">
        <authorList>
            <person name="Sun Q."/>
            <person name="Ohkuma M."/>
        </authorList>
    </citation>
    <scope>NUCLEOTIDE SEQUENCE</scope>
    <source>
        <strain evidence="9">JCM 12580</strain>
    </source>
</reference>
<evidence type="ECO:0000256" key="6">
    <source>
        <dbReference type="ARBA" id="ARBA00023136"/>
    </source>
</evidence>
<dbReference type="GO" id="GO:0055085">
    <property type="term" value="P:transmembrane transport"/>
    <property type="evidence" value="ECO:0007669"/>
    <property type="project" value="InterPro"/>
</dbReference>
<evidence type="ECO:0000256" key="5">
    <source>
        <dbReference type="ARBA" id="ARBA00022989"/>
    </source>
</evidence>
<evidence type="ECO:0000313" key="10">
    <source>
        <dbReference type="Proteomes" id="UP000658382"/>
    </source>
</evidence>
<feature type="transmembrane region" description="Helical" evidence="7">
    <location>
        <begin position="79"/>
        <end position="102"/>
    </location>
</feature>
<keyword evidence="4 7" id="KW-0812">Transmembrane</keyword>
<dbReference type="Proteomes" id="UP000658382">
    <property type="component" value="Unassembled WGS sequence"/>
</dbReference>
<sequence>MQIIKKKGLMREMKLFGLGMLYLFPTFLILGVFLFYPILKTVQFSFSNVLDGGIVAGFVGLEHYLSLLSSPSFLNSLKVSFLFVLYTVPLTIILSLFLAVIANEKLKGNKIFQMIFSSQLGISGAASSAILLFFFHPTLGTINNVLGFIGVPRIEWLTSPDWALFSVALATVWMGLSLNFILFLGGLQNISEDLYESALVDGAGYWNRLFKITIPLLSPVLFFVTIINFINAFQSFGQVDILTEGGPSEATNLIVYSIYREAFMYGNYGFASAQAIVLFIITLVVTLIQFKVGERRVHYQ</sequence>
<evidence type="ECO:0000256" key="2">
    <source>
        <dbReference type="ARBA" id="ARBA00022448"/>
    </source>
</evidence>
<evidence type="ECO:0000256" key="1">
    <source>
        <dbReference type="ARBA" id="ARBA00004651"/>
    </source>
</evidence>
<dbReference type="InterPro" id="IPR051393">
    <property type="entry name" value="ABC_transporter_permease"/>
</dbReference>
<keyword evidence="5 7" id="KW-1133">Transmembrane helix</keyword>
<feature type="transmembrane region" description="Helical" evidence="7">
    <location>
        <begin position="208"/>
        <end position="230"/>
    </location>
</feature>
<dbReference type="EMBL" id="BMNQ01000066">
    <property type="protein sequence ID" value="GGK06382.1"/>
    <property type="molecule type" value="Genomic_DNA"/>
</dbReference>
<protein>
    <submittedName>
        <fullName evidence="9">Glycerol-3-phosphate ABC transporter permease</fullName>
    </submittedName>
</protein>
<keyword evidence="6 7" id="KW-0472">Membrane</keyword>
<evidence type="ECO:0000313" key="9">
    <source>
        <dbReference type="EMBL" id="GGK06382.1"/>
    </source>
</evidence>
<evidence type="ECO:0000256" key="4">
    <source>
        <dbReference type="ARBA" id="ARBA00022692"/>
    </source>
</evidence>
<feature type="transmembrane region" description="Helical" evidence="7">
    <location>
        <begin position="21"/>
        <end position="39"/>
    </location>
</feature>